<keyword evidence="1" id="KW-0479">Metal-binding</keyword>
<organism evidence="3 4">
    <name type="scientific">Azospirillum thermophilum</name>
    <dbReference type="NCBI Taxonomy" id="2202148"/>
    <lineage>
        <taxon>Bacteria</taxon>
        <taxon>Pseudomonadati</taxon>
        <taxon>Pseudomonadota</taxon>
        <taxon>Alphaproteobacteria</taxon>
        <taxon>Rhodospirillales</taxon>
        <taxon>Azospirillaceae</taxon>
        <taxon>Azospirillum</taxon>
    </lineage>
</organism>
<evidence type="ECO:0000259" key="2">
    <source>
        <dbReference type="PROSITE" id="PS50846"/>
    </source>
</evidence>
<keyword evidence="3" id="KW-0614">Plasmid</keyword>
<dbReference type="KEGG" id="azz:DEW08_22330"/>
<accession>A0A2S2CWA8</accession>
<dbReference type="Pfam" id="PF00403">
    <property type="entry name" value="HMA"/>
    <property type="match status" value="1"/>
</dbReference>
<name>A0A2S2CWA8_9PROT</name>
<proteinExistence type="predicted"/>
<dbReference type="Proteomes" id="UP000245629">
    <property type="component" value="Plasmid unnamed1"/>
</dbReference>
<dbReference type="InterPro" id="IPR036163">
    <property type="entry name" value="HMA_dom_sf"/>
</dbReference>
<dbReference type="InterPro" id="IPR017969">
    <property type="entry name" value="Heavy-metal-associated_CS"/>
</dbReference>
<dbReference type="CDD" id="cd00371">
    <property type="entry name" value="HMA"/>
    <property type="match status" value="1"/>
</dbReference>
<sequence length="78" mass="7848">MDMSHAKESPMLRFTIPGMTCGGCAASVRKALGTVEGVESVAIDLPSRSVEVAGRPAPAAVTHALTAAGFEPQGLPAA</sequence>
<geneLocation type="plasmid" evidence="3 4">
    <name>unnamed1</name>
</geneLocation>
<dbReference type="SUPFAM" id="SSF55008">
    <property type="entry name" value="HMA, heavy metal-associated domain"/>
    <property type="match status" value="1"/>
</dbReference>
<dbReference type="PROSITE" id="PS01047">
    <property type="entry name" value="HMA_1"/>
    <property type="match status" value="1"/>
</dbReference>
<dbReference type="AlphaFoldDB" id="A0A2S2CWA8"/>
<dbReference type="Gene3D" id="3.30.70.100">
    <property type="match status" value="1"/>
</dbReference>
<evidence type="ECO:0000313" key="4">
    <source>
        <dbReference type="Proteomes" id="UP000245629"/>
    </source>
</evidence>
<evidence type="ECO:0000256" key="1">
    <source>
        <dbReference type="ARBA" id="ARBA00022723"/>
    </source>
</evidence>
<dbReference type="InterPro" id="IPR006121">
    <property type="entry name" value="HMA_dom"/>
</dbReference>
<evidence type="ECO:0000313" key="3">
    <source>
        <dbReference type="EMBL" id="AWK88813.1"/>
    </source>
</evidence>
<dbReference type="GO" id="GO:0046872">
    <property type="term" value="F:metal ion binding"/>
    <property type="evidence" value="ECO:0007669"/>
    <property type="project" value="UniProtKB-KW"/>
</dbReference>
<gene>
    <name evidence="3" type="ORF">DEW08_22330</name>
</gene>
<dbReference type="PROSITE" id="PS50846">
    <property type="entry name" value="HMA_2"/>
    <property type="match status" value="1"/>
</dbReference>
<protein>
    <submittedName>
        <fullName evidence="3">Heavy metal transport/detoxification protein</fullName>
    </submittedName>
</protein>
<dbReference type="EMBL" id="CP029356">
    <property type="protein sequence ID" value="AWK88813.1"/>
    <property type="molecule type" value="Genomic_DNA"/>
</dbReference>
<reference evidence="4" key="1">
    <citation type="submission" date="2018-05" db="EMBL/GenBank/DDBJ databases">
        <title>Azospirillum thermophila sp. nov., a novel isolated from hot spring.</title>
        <authorList>
            <person name="Zhao Z."/>
        </authorList>
    </citation>
    <scope>NUCLEOTIDE SEQUENCE [LARGE SCALE GENOMIC DNA]</scope>
    <source>
        <strain evidence="4">CFH 70021</strain>
        <plasmid evidence="4">unnamed1</plasmid>
    </source>
</reference>
<feature type="domain" description="HMA" evidence="2">
    <location>
        <begin position="10"/>
        <end position="73"/>
    </location>
</feature>
<keyword evidence="4" id="KW-1185">Reference proteome</keyword>
<dbReference type="OrthoDB" id="9801832at2"/>